<keyword evidence="2" id="KW-0732">Signal</keyword>
<accession>A0A0V0RKB8</accession>
<dbReference type="InterPro" id="IPR000152">
    <property type="entry name" value="EGF-type_Asp/Asn_hydroxyl_site"/>
</dbReference>
<evidence type="ECO:0000256" key="2">
    <source>
        <dbReference type="ARBA" id="ARBA00022729"/>
    </source>
</evidence>
<evidence type="ECO:0000256" key="1">
    <source>
        <dbReference type="ARBA" id="ARBA00022536"/>
    </source>
</evidence>
<dbReference type="GO" id="GO:0005509">
    <property type="term" value="F:calcium ion binding"/>
    <property type="evidence" value="ECO:0007669"/>
    <property type="project" value="InterPro"/>
</dbReference>
<dbReference type="InterPro" id="IPR001881">
    <property type="entry name" value="EGF-like_Ca-bd_dom"/>
</dbReference>
<gene>
    <name evidence="8" type="primary">eys</name>
    <name evidence="8" type="ORF">T07_13697</name>
</gene>
<dbReference type="GO" id="GO:0045197">
    <property type="term" value="P:establishment or maintenance of epithelial cell apical/basal polarity"/>
    <property type="evidence" value="ECO:0007669"/>
    <property type="project" value="TreeGrafter"/>
</dbReference>
<dbReference type="PROSITE" id="PS50026">
    <property type="entry name" value="EGF_3"/>
    <property type="match status" value="3"/>
</dbReference>
<dbReference type="Proteomes" id="UP000054630">
    <property type="component" value="Unassembled WGS sequence"/>
</dbReference>
<organism evidence="8 9">
    <name type="scientific">Trichinella nelsoni</name>
    <dbReference type="NCBI Taxonomy" id="6336"/>
    <lineage>
        <taxon>Eukaryota</taxon>
        <taxon>Metazoa</taxon>
        <taxon>Ecdysozoa</taxon>
        <taxon>Nematoda</taxon>
        <taxon>Enoplea</taxon>
        <taxon>Dorylaimia</taxon>
        <taxon>Trichinellida</taxon>
        <taxon>Trichinellidae</taxon>
        <taxon>Trichinella</taxon>
    </lineage>
</organism>
<keyword evidence="6" id="KW-0472">Membrane</keyword>
<dbReference type="Gene3D" id="2.10.25.10">
    <property type="entry name" value="Laminin"/>
    <property type="match status" value="3"/>
</dbReference>
<feature type="transmembrane region" description="Helical" evidence="6">
    <location>
        <begin position="594"/>
        <end position="613"/>
    </location>
</feature>
<keyword evidence="6" id="KW-0812">Transmembrane</keyword>
<dbReference type="InterPro" id="IPR000742">
    <property type="entry name" value="EGF"/>
</dbReference>
<feature type="domain" description="EGF-like" evidence="7">
    <location>
        <begin position="458"/>
        <end position="496"/>
    </location>
</feature>
<protein>
    <submittedName>
        <fullName evidence="8">Protein eyes shut</fullName>
    </submittedName>
</protein>
<dbReference type="CDD" id="cd00054">
    <property type="entry name" value="EGF_CA"/>
    <property type="match status" value="2"/>
</dbReference>
<dbReference type="EMBL" id="JYDL01000148">
    <property type="protein sequence ID" value="KRX14864.1"/>
    <property type="molecule type" value="Genomic_DNA"/>
</dbReference>
<feature type="domain" description="EGF-like" evidence="7">
    <location>
        <begin position="498"/>
        <end position="535"/>
    </location>
</feature>
<evidence type="ECO:0000313" key="9">
    <source>
        <dbReference type="Proteomes" id="UP000054630"/>
    </source>
</evidence>
<dbReference type="InterPro" id="IPR051022">
    <property type="entry name" value="Notch_Cell-Fate_Det"/>
</dbReference>
<dbReference type="GO" id="GO:0032991">
    <property type="term" value="C:protein-containing complex"/>
    <property type="evidence" value="ECO:0007669"/>
    <property type="project" value="TreeGrafter"/>
</dbReference>
<keyword evidence="6" id="KW-1133">Transmembrane helix</keyword>
<evidence type="ECO:0000259" key="7">
    <source>
        <dbReference type="PROSITE" id="PS50026"/>
    </source>
</evidence>
<comment type="caution">
    <text evidence="8">The sequence shown here is derived from an EMBL/GenBank/DDBJ whole genome shotgun (WGS) entry which is preliminary data.</text>
</comment>
<dbReference type="AlphaFoldDB" id="A0A0V0RKB8"/>
<keyword evidence="9" id="KW-1185">Reference proteome</keyword>
<proteinExistence type="predicted"/>
<evidence type="ECO:0000256" key="5">
    <source>
        <dbReference type="PROSITE-ProRule" id="PRU00076"/>
    </source>
</evidence>
<dbReference type="PROSITE" id="PS00010">
    <property type="entry name" value="ASX_HYDROXYL"/>
    <property type="match status" value="1"/>
</dbReference>
<evidence type="ECO:0000313" key="8">
    <source>
        <dbReference type="EMBL" id="KRX14864.1"/>
    </source>
</evidence>
<dbReference type="PROSITE" id="PS00022">
    <property type="entry name" value="EGF_1"/>
    <property type="match status" value="3"/>
</dbReference>
<feature type="domain" description="EGF-like" evidence="7">
    <location>
        <begin position="537"/>
        <end position="574"/>
    </location>
</feature>
<dbReference type="SMART" id="SM00181">
    <property type="entry name" value="EGF"/>
    <property type="match status" value="4"/>
</dbReference>
<reference evidence="8 9" key="1">
    <citation type="submission" date="2015-01" db="EMBL/GenBank/DDBJ databases">
        <title>Evolution of Trichinella species and genotypes.</title>
        <authorList>
            <person name="Korhonen P.K."/>
            <person name="Edoardo P."/>
            <person name="Giuseppe L.R."/>
            <person name="Gasser R.B."/>
        </authorList>
    </citation>
    <scope>NUCLEOTIDE SEQUENCE [LARGE SCALE GENOMIC DNA]</scope>
    <source>
        <strain evidence="8">ISS37</strain>
    </source>
</reference>
<evidence type="ECO:0000256" key="6">
    <source>
        <dbReference type="SAM" id="Phobius"/>
    </source>
</evidence>
<dbReference type="STRING" id="6336.A0A0V0RKB8"/>
<dbReference type="PANTHER" id="PTHR24049">
    <property type="entry name" value="CRUMBS FAMILY MEMBER"/>
    <property type="match status" value="1"/>
</dbReference>
<dbReference type="OrthoDB" id="5917911at2759"/>
<feature type="disulfide bond" evidence="5">
    <location>
        <begin position="525"/>
        <end position="534"/>
    </location>
</feature>
<sequence>MANISQRSELQIIKILKQRLFIQNFEFRFREVSNLSVQSVSVCVRVRKCGLALKMVKKDSIIIVLLLAICYGSVLGKPENDSCPVDKYPRILKGGKRHSKSCTTFVPSNRMYQRPDNSIPTLIPIKPNNNSLLDNMREFCQRNFKNGIPLSYINKTAYEYHKYYTYMGGKASVHSAVEVSKTDGPRQLMRYHKVNEDMEQHTCYINTARYFDVLRDTINTTEMERCYIDYNFILFWLRGNVITPDWWQDYSHGMSNRELSRSHDVNCRCMQLSDNDEEYTFNSEVQECSIENCQFFACISSSYNNCVDEKIEQCTFAPNENICREYSYIRHQEADIPYGNKCPERDYGEMCECPCSDLEWSEWSAKSTTCGPYRRERYKVVKGFENVEVDCTQERYKCCISSEEGLQTDCRDYFINSNKTIMEHRTTCKKNNGAVVKTEAGYFCECSSNRYGVLCEEEYSFCEDNPNVCQNNGICINAGSSYICQCNSEYRGVNCTIEKVTCKTGLDCLNQGTCTKVNGKYVCMCPSLFTGKFCEFNTGMCKADTCKNGGTCVAFDSTRYTCKCEKDFKGAFCEMSLSMLEKYSKMLSESGIDILIIICLAFIGLFIFIHTIFRHMDMMLRIRRRCKNREFTSRTYKINITRLLVL</sequence>
<dbReference type="Pfam" id="PF00008">
    <property type="entry name" value="EGF"/>
    <property type="match status" value="3"/>
</dbReference>
<name>A0A0V0RKB8_9BILA</name>
<dbReference type="GO" id="GO:0007157">
    <property type="term" value="P:heterophilic cell-cell adhesion via plasma membrane cell adhesion molecules"/>
    <property type="evidence" value="ECO:0007669"/>
    <property type="project" value="TreeGrafter"/>
</dbReference>
<evidence type="ECO:0000256" key="4">
    <source>
        <dbReference type="ARBA" id="ARBA00023157"/>
    </source>
</evidence>
<feature type="disulfide bond" evidence="5">
    <location>
        <begin position="486"/>
        <end position="495"/>
    </location>
</feature>
<evidence type="ECO:0000256" key="3">
    <source>
        <dbReference type="ARBA" id="ARBA00022737"/>
    </source>
</evidence>
<dbReference type="SMART" id="SM00179">
    <property type="entry name" value="EGF_CA"/>
    <property type="match status" value="3"/>
</dbReference>
<dbReference type="SUPFAM" id="SSF57196">
    <property type="entry name" value="EGF/Laminin"/>
    <property type="match status" value="3"/>
</dbReference>
<comment type="caution">
    <text evidence="5">Lacks conserved residue(s) required for the propagation of feature annotation.</text>
</comment>
<feature type="disulfide bond" evidence="5">
    <location>
        <begin position="564"/>
        <end position="573"/>
    </location>
</feature>
<keyword evidence="3" id="KW-0677">Repeat</keyword>
<dbReference type="GO" id="GO:0005886">
    <property type="term" value="C:plasma membrane"/>
    <property type="evidence" value="ECO:0007669"/>
    <property type="project" value="TreeGrafter"/>
</dbReference>
<dbReference type="FunFam" id="2.10.25.10:FF:000699">
    <property type="entry name" value="Uncharacterized protein, isoform C"/>
    <property type="match status" value="1"/>
</dbReference>
<keyword evidence="4 5" id="KW-1015">Disulfide bond</keyword>
<keyword evidence="1 5" id="KW-0245">EGF-like domain</keyword>
<dbReference type="PANTHER" id="PTHR24049:SF22">
    <property type="entry name" value="DROSOPHILA CRUMBS HOMOLOG"/>
    <property type="match status" value="1"/>
</dbReference>